<dbReference type="Proteomes" id="UP000734854">
    <property type="component" value="Unassembled WGS sequence"/>
</dbReference>
<organism evidence="5 6">
    <name type="scientific">Zingiber officinale</name>
    <name type="common">Ginger</name>
    <name type="synonym">Amomum zingiber</name>
    <dbReference type="NCBI Taxonomy" id="94328"/>
    <lineage>
        <taxon>Eukaryota</taxon>
        <taxon>Viridiplantae</taxon>
        <taxon>Streptophyta</taxon>
        <taxon>Embryophyta</taxon>
        <taxon>Tracheophyta</taxon>
        <taxon>Spermatophyta</taxon>
        <taxon>Magnoliopsida</taxon>
        <taxon>Liliopsida</taxon>
        <taxon>Zingiberales</taxon>
        <taxon>Zingiberaceae</taxon>
        <taxon>Zingiber</taxon>
    </lineage>
</organism>
<proteinExistence type="inferred from homology"/>
<comment type="caution">
    <text evidence="5">The sequence shown here is derived from an EMBL/GenBank/DDBJ whole genome shotgun (WGS) entry which is preliminary data.</text>
</comment>
<dbReference type="InterPro" id="IPR036915">
    <property type="entry name" value="Cyclin-like_sf"/>
</dbReference>
<evidence type="ECO:0000256" key="3">
    <source>
        <dbReference type="RuleBase" id="RU000383"/>
    </source>
</evidence>
<evidence type="ECO:0000313" key="6">
    <source>
        <dbReference type="Proteomes" id="UP000734854"/>
    </source>
</evidence>
<name>A0A8J5GCX4_ZINOF</name>
<protein>
    <recommendedName>
        <fullName evidence="4">Cyclin-like domain-containing protein</fullName>
    </recommendedName>
</protein>
<keyword evidence="2" id="KW-0131">Cell cycle</keyword>
<evidence type="ECO:0000256" key="1">
    <source>
        <dbReference type="ARBA" id="ARBA00022618"/>
    </source>
</evidence>
<comment type="similarity">
    <text evidence="3">Belongs to the cyclin family.</text>
</comment>
<dbReference type="SMART" id="SM00385">
    <property type="entry name" value="CYCLIN"/>
    <property type="match status" value="1"/>
</dbReference>
<dbReference type="GO" id="GO:0051301">
    <property type="term" value="P:cell division"/>
    <property type="evidence" value="ECO:0007669"/>
    <property type="project" value="UniProtKB-KW"/>
</dbReference>
<dbReference type="Gene3D" id="1.10.472.10">
    <property type="entry name" value="Cyclin-like"/>
    <property type="match status" value="1"/>
</dbReference>
<accession>A0A8J5GCX4</accession>
<keyword evidence="3" id="KW-0195">Cyclin</keyword>
<sequence length="284" mass="31983">MEFHLDNPFQFSGECSEQIIIASLFSAEDLHVAAVSVPHALTLRRDTVSLIRQLTETPGGVDHYVAYLAVNYLDRFISKHEILSFLPWSPAFLSATCLSIAAKMLDFRFSVAKFQEMRPIDFDPANVDRMEFVLVEALDWRLRSITAFAFLGYFIRFIQSYPIEFLRDIRDRASRKLIRAQYEMEPVGFKASVMAAAALLSATVEVSPATFAVFESALRSCKFLNREKMRACFEMMKCVKLEGSDLASPSSAMGVQRSYTPVVVQEFRGENKETVGCSSDGNDS</sequence>
<dbReference type="EMBL" id="JACMSC010000011">
    <property type="protein sequence ID" value="KAG6500887.1"/>
    <property type="molecule type" value="Genomic_DNA"/>
</dbReference>
<keyword evidence="6" id="KW-1185">Reference proteome</keyword>
<dbReference type="Pfam" id="PF00134">
    <property type="entry name" value="Cyclin_N"/>
    <property type="match status" value="1"/>
</dbReference>
<dbReference type="CDD" id="cd20544">
    <property type="entry name" value="CYCLIN_AtCycD-like_rpt2"/>
    <property type="match status" value="1"/>
</dbReference>
<dbReference type="SUPFAM" id="SSF47954">
    <property type="entry name" value="Cyclin-like"/>
    <property type="match status" value="1"/>
</dbReference>
<dbReference type="InterPro" id="IPR013763">
    <property type="entry name" value="Cyclin-like_dom"/>
</dbReference>
<gene>
    <name evidence="5" type="ORF">ZIOFF_040745</name>
</gene>
<evidence type="ECO:0000313" key="5">
    <source>
        <dbReference type="EMBL" id="KAG6500887.1"/>
    </source>
</evidence>
<reference evidence="5 6" key="1">
    <citation type="submission" date="2020-08" db="EMBL/GenBank/DDBJ databases">
        <title>Plant Genome Project.</title>
        <authorList>
            <person name="Zhang R.-G."/>
        </authorList>
    </citation>
    <scope>NUCLEOTIDE SEQUENCE [LARGE SCALE GENOMIC DNA]</scope>
    <source>
        <tissue evidence="5">Rhizome</tissue>
    </source>
</reference>
<evidence type="ECO:0000259" key="4">
    <source>
        <dbReference type="SMART" id="SM00385"/>
    </source>
</evidence>
<dbReference type="AlphaFoldDB" id="A0A8J5GCX4"/>
<feature type="domain" description="Cyclin-like" evidence="4">
    <location>
        <begin position="49"/>
        <end position="136"/>
    </location>
</feature>
<keyword evidence="1" id="KW-0132">Cell division</keyword>
<dbReference type="InterPro" id="IPR039361">
    <property type="entry name" value="Cyclin"/>
</dbReference>
<evidence type="ECO:0000256" key="2">
    <source>
        <dbReference type="ARBA" id="ARBA00023306"/>
    </source>
</evidence>
<dbReference type="InterPro" id="IPR006671">
    <property type="entry name" value="Cyclin_N"/>
</dbReference>
<dbReference type="PANTHER" id="PTHR10177">
    <property type="entry name" value="CYCLINS"/>
    <property type="match status" value="1"/>
</dbReference>